<proteinExistence type="predicted"/>
<sequence length="171" mass="18436">MLQAGGCPALIRLLSIPHPSAQDAAIFTTASLVKWNLAAVQRSFACFRGVCVLLDSIWQQHYLGLLPPRLLQQSVALICKILPSKPHTQVRETADTFGLRAQVLESRGIHLLVELCLDDSAAIYQPAVAALHHLTLTERGFMGILMQATQDARLLAAVAAGLSSKASWSAT</sequence>
<accession>A0AAW1RJ69</accession>
<dbReference type="InterPro" id="IPR016024">
    <property type="entry name" value="ARM-type_fold"/>
</dbReference>
<protein>
    <submittedName>
        <fullName evidence="1">Uncharacterized protein</fullName>
    </submittedName>
</protein>
<reference evidence="1 2" key="1">
    <citation type="journal article" date="2024" name="Nat. Commun.">
        <title>Phylogenomics reveals the evolutionary origins of lichenization in chlorophyte algae.</title>
        <authorList>
            <person name="Puginier C."/>
            <person name="Libourel C."/>
            <person name="Otte J."/>
            <person name="Skaloud P."/>
            <person name="Haon M."/>
            <person name="Grisel S."/>
            <person name="Petersen M."/>
            <person name="Berrin J.G."/>
            <person name="Delaux P.M."/>
            <person name="Dal Grande F."/>
            <person name="Keller J."/>
        </authorList>
    </citation>
    <scope>NUCLEOTIDE SEQUENCE [LARGE SCALE GENOMIC DNA]</scope>
    <source>
        <strain evidence="1 2">SAG 2523</strain>
    </source>
</reference>
<keyword evidence="2" id="KW-1185">Reference proteome</keyword>
<dbReference type="AlphaFoldDB" id="A0AAW1RJ69"/>
<evidence type="ECO:0000313" key="1">
    <source>
        <dbReference type="EMBL" id="KAK9833511.1"/>
    </source>
</evidence>
<dbReference type="SUPFAM" id="SSF48371">
    <property type="entry name" value="ARM repeat"/>
    <property type="match status" value="1"/>
</dbReference>
<name>A0AAW1RJ69_9CHLO</name>
<dbReference type="InterPro" id="IPR011989">
    <property type="entry name" value="ARM-like"/>
</dbReference>
<dbReference type="Proteomes" id="UP001485043">
    <property type="component" value="Unassembled WGS sequence"/>
</dbReference>
<comment type="caution">
    <text evidence="1">The sequence shown here is derived from an EMBL/GenBank/DDBJ whole genome shotgun (WGS) entry which is preliminary data.</text>
</comment>
<gene>
    <name evidence="1" type="ORF">WJX84_006283</name>
</gene>
<organism evidence="1 2">
    <name type="scientific">Apatococcus fuscideae</name>
    <dbReference type="NCBI Taxonomy" id="2026836"/>
    <lineage>
        <taxon>Eukaryota</taxon>
        <taxon>Viridiplantae</taxon>
        <taxon>Chlorophyta</taxon>
        <taxon>core chlorophytes</taxon>
        <taxon>Trebouxiophyceae</taxon>
        <taxon>Chlorellales</taxon>
        <taxon>Chlorellaceae</taxon>
        <taxon>Apatococcus</taxon>
    </lineage>
</organism>
<evidence type="ECO:0000313" key="2">
    <source>
        <dbReference type="Proteomes" id="UP001485043"/>
    </source>
</evidence>
<dbReference type="Gene3D" id="1.25.10.10">
    <property type="entry name" value="Leucine-rich Repeat Variant"/>
    <property type="match status" value="1"/>
</dbReference>
<dbReference type="EMBL" id="JALJOV010002156">
    <property type="protein sequence ID" value="KAK9833511.1"/>
    <property type="molecule type" value="Genomic_DNA"/>
</dbReference>